<gene>
    <name evidence="5" type="ORF">H0P51_16270</name>
</gene>
<dbReference type="SMART" id="SM00822">
    <property type="entry name" value="PKS_KR"/>
    <property type="match status" value="1"/>
</dbReference>
<protein>
    <submittedName>
        <fullName evidence="5">SDR family NAD(P)-dependent oxidoreductase</fullName>
    </submittedName>
</protein>
<comment type="similarity">
    <text evidence="1 3">Belongs to the short-chain dehydrogenases/reductases (SDR) family.</text>
</comment>
<dbReference type="InterPro" id="IPR051687">
    <property type="entry name" value="Peroxisomal_Beta-Oxidation"/>
</dbReference>
<accession>A0A7D6E363</accession>
<dbReference type="PRINTS" id="PR00081">
    <property type="entry name" value="GDHRDH"/>
</dbReference>
<dbReference type="Pfam" id="PF00106">
    <property type="entry name" value="adh_short"/>
    <property type="match status" value="1"/>
</dbReference>
<proteinExistence type="inferred from homology"/>
<dbReference type="KEGG" id="mgor:H0P51_16270"/>
<dbReference type="GO" id="GO:0016491">
    <property type="term" value="F:oxidoreductase activity"/>
    <property type="evidence" value="ECO:0007669"/>
    <property type="project" value="UniProtKB-KW"/>
</dbReference>
<reference evidence="6" key="1">
    <citation type="submission" date="2020-07" db="EMBL/GenBank/DDBJ databases">
        <title>Description of Mycobacterium gordonae subsp. intergordonae subsp.nov. and Mycobacterium gordonae subsp. gordonae subsp. nov.</title>
        <authorList>
            <person name="Yu X."/>
        </authorList>
    </citation>
    <scope>NUCLEOTIDE SEQUENCE [LARGE SCALE GENOMIC DNA]</scope>
    <source>
        <strain evidence="6">24</strain>
    </source>
</reference>
<reference evidence="6" key="3">
    <citation type="submission" date="2023-07" db="EMBL/GenBank/DDBJ databases">
        <title>Description of Mycobacterium gordonae subsp. intergordonae subsp.nov. and Mycobacterium gordonae subsp. gordonae subsp. nov.</title>
        <authorList>
            <person name="Huang H."/>
        </authorList>
    </citation>
    <scope>NUCLEOTIDE SEQUENCE [LARGE SCALE GENOMIC DNA]</scope>
    <source>
        <strain evidence="6">24</strain>
    </source>
</reference>
<name>A0A7D6E363_9MYCO</name>
<evidence type="ECO:0000256" key="3">
    <source>
        <dbReference type="RuleBase" id="RU000363"/>
    </source>
</evidence>
<dbReference type="InterPro" id="IPR002347">
    <property type="entry name" value="SDR_fam"/>
</dbReference>
<evidence type="ECO:0000313" key="6">
    <source>
        <dbReference type="Proteomes" id="UP000510682"/>
    </source>
</evidence>
<dbReference type="SUPFAM" id="SSF51735">
    <property type="entry name" value="NAD(P)-binding Rossmann-fold domains"/>
    <property type="match status" value="1"/>
</dbReference>
<dbReference type="PRINTS" id="PR00080">
    <property type="entry name" value="SDRFAMILY"/>
</dbReference>
<dbReference type="EMBL" id="CP059165">
    <property type="protein sequence ID" value="QLL10269.1"/>
    <property type="molecule type" value="Genomic_DNA"/>
</dbReference>
<dbReference type="AlphaFoldDB" id="A0A7D6E363"/>
<dbReference type="FunFam" id="3.40.50.720:FF:000084">
    <property type="entry name" value="Short-chain dehydrogenase reductase"/>
    <property type="match status" value="1"/>
</dbReference>
<evidence type="ECO:0000256" key="2">
    <source>
        <dbReference type="ARBA" id="ARBA00023002"/>
    </source>
</evidence>
<evidence type="ECO:0000313" key="5">
    <source>
        <dbReference type="EMBL" id="QLL10269.1"/>
    </source>
</evidence>
<dbReference type="PROSITE" id="PS00061">
    <property type="entry name" value="ADH_SHORT"/>
    <property type="match status" value="1"/>
</dbReference>
<dbReference type="PANTHER" id="PTHR45024:SF2">
    <property type="entry name" value="SCP2 DOMAIN-CONTAINING PROTEIN"/>
    <property type="match status" value="1"/>
</dbReference>
<evidence type="ECO:0000256" key="1">
    <source>
        <dbReference type="ARBA" id="ARBA00006484"/>
    </source>
</evidence>
<feature type="domain" description="Ketoreductase" evidence="4">
    <location>
        <begin position="9"/>
        <end position="200"/>
    </location>
</feature>
<reference evidence="5 6" key="2">
    <citation type="submission" date="2020-07" db="EMBL/GenBank/DDBJ databases">
        <authorList>
            <person name="Yu X."/>
        </authorList>
    </citation>
    <scope>NUCLEOTIDE SEQUENCE [LARGE SCALE GENOMIC DNA]</scope>
    <source>
        <strain evidence="6">24</strain>
    </source>
</reference>
<dbReference type="InterPro" id="IPR020904">
    <property type="entry name" value="Sc_DH/Rdtase_CS"/>
</dbReference>
<dbReference type="Gene3D" id="3.40.50.720">
    <property type="entry name" value="NAD(P)-binding Rossmann-like Domain"/>
    <property type="match status" value="1"/>
</dbReference>
<organism evidence="5 6">
    <name type="scientific">Mycobacterium vicinigordonae</name>
    <dbReference type="NCBI Taxonomy" id="1719132"/>
    <lineage>
        <taxon>Bacteria</taxon>
        <taxon>Bacillati</taxon>
        <taxon>Actinomycetota</taxon>
        <taxon>Actinomycetes</taxon>
        <taxon>Mycobacteriales</taxon>
        <taxon>Mycobacteriaceae</taxon>
        <taxon>Mycobacterium</taxon>
    </lineage>
</organism>
<dbReference type="Proteomes" id="UP000510682">
    <property type="component" value="Chromosome"/>
</dbReference>
<keyword evidence="6" id="KW-1185">Reference proteome</keyword>
<dbReference type="RefSeq" id="WP_180919013.1">
    <property type="nucleotide sequence ID" value="NZ_CP059165.1"/>
</dbReference>
<dbReference type="InterPro" id="IPR057326">
    <property type="entry name" value="KR_dom"/>
</dbReference>
<keyword evidence="2" id="KW-0560">Oxidoreductase</keyword>
<dbReference type="PANTHER" id="PTHR45024">
    <property type="entry name" value="DEHYDROGENASES, SHORT CHAIN"/>
    <property type="match status" value="1"/>
</dbReference>
<dbReference type="InterPro" id="IPR036291">
    <property type="entry name" value="NAD(P)-bd_dom_sf"/>
</dbReference>
<sequence length="318" mass="33377">MVTLRFDDQVAVITGAGGGLGEQYALLLASRGARVVVNDIGGSVTGAGSDAEAAASVVDKIRRHGGQAVADTHSVTSPEGGQAIIDTARRTWGRIDIVVNNAGIVGDAPFADMTADRFEPLLDVHLRGAFHVTRPAWKAMCERQYGRVVNTCSAAGILGAENMSNYGAAKTGLIGLTRVLAAEGAAHNIKVNAIAPVAATRMLIHSIDDAGQQDDPTAQAILEDLAAQYLRKLDPALVAPVVAFLAHPDCPVTGEIYTAGAGHVSRFFVGRTRGFRSPTLSLEQVRDHLTEIRDQTAYTVPSGPADEMAELFAAITDN</sequence>
<evidence type="ECO:0000259" key="4">
    <source>
        <dbReference type="SMART" id="SM00822"/>
    </source>
</evidence>